<name>A0A4Z1JJ35_9HELO</name>
<dbReference type="InterPro" id="IPR018234">
    <property type="entry name" value="GTP_CycHdrlase_I_CS"/>
</dbReference>
<dbReference type="GO" id="GO:0005737">
    <property type="term" value="C:cytoplasm"/>
    <property type="evidence" value="ECO:0007669"/>
    <property type="project" value="TreeGrafter"/>
</dbReference>
<evidence type="ECO:0000256" key="4">
    <source>
        <dbReference type="ARBA" id="ARBA00017272"/>
    </source>
</evidence>
<dbReference type="EMBL" id="PQXM01000559">
    <property type="protein sequence ID" value="TGO71540.1"/>
    <property type="molecule type" value="Genomic_DNA"/>
</dbReference>
<dbReference type="Proteomes" id="UP000297229">
    <property type="component" value="Unassembled WGS sequence"/>
</dbReference>
<evidence type="ECO:0000259" key="13">
    <source>
        <dbReference type="Pfam" id="PF01227"/>
    </source>
</evidence>
<dbReference type="GO" id="GO:0008270">
    <property type="term" value="F:zinc ion binding"/>
    <property type="evidence" value="ECO:0007669"/>
    <property type="project" value="TreeGrafter"/>
</dbReference>
<dbReference type="SUPFAM" id="SSF55620">
    <property type="entry name" value="Tetrahydrobiopterin biosynthesis enzymes-like"/>
    <property type="match status" value="2"/>
</dbReference>
<evidence type="ECO:0000313" key="14">
    <source>
        <dbReference type="EMBL" id="TGO71540.1"/>
    </source>
</evidence>
<dbReference type="GO" id="GO:0003934">
    <property type="term" value="F:GTP cyclohydrolase I activity"/>
    <property type="evidence" value="ECO:0007669"/>
    <property type="project" value="UniProtKB-EC"/>
</dbReference>
<evidence type="ECO:0000256" key="9">
    <source>
        <dbReference type="ARBA" id="ARBA00023134"/>
    </source>
</evidence>
<dbReference type="GO" id="GO:0005525">
    <property type="term" value="F:GTP binding"/>
    <property type="evidence" value="ECO:0007669"/>
    <property type="project" value="UniProtKB-KW"/>
</dbReference>
<dbReference type="GO" id="GO:0006729">
    <property type="term" value="P:tetrahydrobiopterin biosynthetic process"/>
    <property type="evidence" value="ECO:0007669"/>
    <property type="project" value="TreeGrafter"/>
</dbReference>
<feature type="region of interest" description="Disordered" evidence="12">
    <location>
        <begin position="48"/>
        <end position="72"/>
    </location>
</feature>
<evidence type="ECO:0000256" key="6">
    <source>
        <dbReference type="ARBA" id="ARBA00022741"/>
    </source>
</evidence>
<comment type="function">
    <text evidence="11">GTP cyclohydrolase 1 is the first enzyme in the biosynthetic pathway leading to folic acid.</text>
</comment>
<evidence type="ECO:0000256" key="11">
    <source>
        <dbReference type="ARBA" id="ARBA00055676"/>
    </source>
</evidence>
<feature type="domain" description="GTP cyclohydrolase I" evidence="13">
    <location>
        <begin position="78"/>
        <end position="160"/>
    </location>
</feature>
<feature type="compositionally biased region" description="Polar residues" evidence="12">
    <location>
        <begin position="52"/>
        <end position="64"/>
    </location>
</feature>
<dbReference type="InterPro" id="IPR043133">
    <property type="entry name" value="GTP-CH-I_C/QueF"/>
</dbReference>
<dbReference type="HAMAP" id="MF_00223">
    <property type="entry name" value="FolE"/>
    <property type="match status" value="1"/>
</dbReference>
<dbReference type="EC" id="3.5.4.16" evidence="3"/>
<dbReference type="UniPathway" id="UPA00848">
    <property type="reaction ID" value="UER00151"/>
</dbReference>
<comment type="caution">
    <text evidence="14">The sequence shown here is derived from an EMBL/GenBank/DDBJ whole genome shotgun (WGS) entry which is preliminary data.</text>
</comment>
<accession>A0A4Z1JJ35</accession>
<evidence type="ECO:0000256" key="10">
    <source>
        <dbReference type="ARBA" id="ARBA00030854"/>
    </source>
</evidence>
<dbReference type="InterPro" id="IPR001474">
    <property type="entry name" value="GTP_CycHdrlase_I"/>
</dbReference>
<organism evidence="14 15">
    <name type="scientific">Botrytis elliptica</name>
    <dbReference type="NCBI Taxonomy" id="278938"/>
    <lineage>
        <taxon>Eukaryota</taxon>
        <taxon>Fungi</taxon>
        <taxon>Dikarya</taxon>
        <taxon>Ascomycota</taxon>
        <taxon>Pezizomycotina</taxon>
        <taxon>Leotiomycetes</taxon>
        <taxon>Helotiales</taxon>
        <taxon>Sclerotiniaceae</taxon>
        <taxon>Botrytis</taxon>
    </lineage>
</organism>
<keyword evidence="8" id="KW-0289">Folate biosynthesis</keyword>
<protein>
    <recommendedName>
        <fullName evidence="4">GTP cyclohydrolase 1</fullName>
        <ecNumber evidence="3">3.5.4.16</ecNumber>
    </recommendedName>
    <alternativeName>
        <fullName evidence="10">GTP cyclohydrolase I</fullName>
    </alternativeName>
</protein>
<proteinExistence type="inferred from homology"/>
<comment type="similarity">
    <text evidence="2">Belongs to the GTP cyclohydrolase I family.</text>
</comment>
<evidence type="ECO:0000256" key="5">
    <source>
        <dbReference type="ARBA" id="ARBA00022533"/>
    </source>
</evidence>
<keyword evidence="9" id="KW-0342">GTP-binding</keyword>
<evidence type="ECO:0000256" key="12">
    <source>
        <dbReference type="SAM" id="MobiDB-lite"/>
    </source>
</evidence>
<dbReference type="GO" id="GO:0046654">
    <property type="term" value="P:tetrahydrofolate biosynthetic process"/>
    <property type="evidence" value="ECO:0007669"/>
    <property type="project" value="InterPro"/>
</dbReference>
<keyword evidence="7" id="KW-0378">Hydrolase</keyword>
<dbReference type="PROSITE" id="PS00860">
    <property type="entry name" value="GTP_CYCLOHYDROL_1_2"/>
    <property type="match status" value="1"/>
</dbReference>
<dbReference type="GO" id="GO:0046656">
    <property type="term" value="P:folic acid biosynthetic process"/>
    <property type="evidence" value="ECO:0007669"/>
    <property type="project" value="UniProtKB-KW"/>
</dbReference>
<evidence type="ECO:0000256" key="8">
    <source>
        <dbReference type="ARBA" id="ARBA00022909"/>
    </source>
</evidence>
<dbReference type="Gene3D" id="3.30.1130.10">
    <property type="match status" value="1"/>
</dbReference>
<evidence type="ECO:0000256" key="3">
    <source>
        <dbReference type="ARBA" id="ARBA00012715"/>
    </source>
</evidence>
<feature type="domain" description="GTP cyclohydrolase I" evidence="13">
    <location>
        <begin position="183"/>
        <end position="296"/>
    </location>
</feature>
<dbReference type="PANTHER" id="PTHR11109">
    <property type="entry name" value="GTP CYCLOHYDROLASE I"/>
    <property type="match status" value="1"/>
</dbReference>
<dbReference type="Pfam" id="PF01227">
    <property type="entry name" value="GTP_cyclohydroI"/>
    <property type="match status" value="2"/>
</dbReference>
<reference evidence="14 15" key="1">
    <citation type="submission" date="2017-12" db="EMBL/GenBank/DDBJ databases">
        <title>Comparative genomics of Botrytis spp.</title>
        <authorList>
            <person name="Valero-Jimenez C.A."/>
            <person name="Tapia P."/>
            <person name="Veloso J."/>
            <person name="Silva-Moreno E."/>
            <person name="Staats M."/>
            <person name="Valdes J.H."/>
            <person name="Van Kan J.A.L."/>
        </authorList>
    </citation>
    <scope>NUCLEOTIDE SEQUENCE [LARGE SCALE GENOMIC DNA]</scope>
    <source>
        <strain evidence="14 15">Be9601</strain>
    </source>
</reference>
<dbReference type="Gene3D" id="1.10.286.10">
    <property type="match status" value="1"/>
</dbReference>
<evidence type="ECO:0000256" key="1">
    <source>
        <dbReference type="ARBA" id="ARBA00005080"/>
    </source>
</evidence>
<sequence length="302" mass="33690">MSITPGSSAEALPGGSDDEFILRDDDSIGVIINGHSLNDSGKLIPKLLIPRNPSQNANEESGQSLKDPIPQGLPNEIAATIRTLLCQIGEDTNREGLRKTPDRYAKAIQFFTKGYKEKANEVLNGAIFNEEIEDMVIVSDIDVFSLCEHHMLPFFGKVYLSTFHPPRTVCLRARIDLQIDEKVSKDSLLVHRLTTCKIKVHIGYIPNGRVLGLSKFSRIVEIFARRLQVQERLTTQIADAIEDALQPLGVAVIIECKHMCMIMRGVEKTGSLTSTQCMRGVLKDGVKERKNFHALLELRKRS</sequence>
<dbReference type="InterPro" id="IPR043134">
    <property type="entry name" value="GTP-CH-I_N"/>
</dbReference>
<evidence type="ECO:0000256" key="7">
    <source>
        <dbReference type="ARBA" id="ARBA00022801"/>
    </source>
</evidence>
<keyword evidence="6" id="KW-0547">Nucleotide-binding</keyword>
<dbReference type="AlphaFoldDB" id="A0A4Z1JJ35"/>
<evidence type="ECO:0000313" key="15">
    <source>
        <dbReference type="Proteomes" id="UP000297229"/>
    </source>
</evidence>
<keyword evidence="5" id="KW-0021">Allosteric enzyme</keyword>
<keyword evidence="15" id="KW-1185">Reference proteome</keyword>
<dbReference type="FunFam" id="1.10.286.10:FF:000003">
    <property type="entry name" value="GTP cyclohydrolase 1"/>
    <property type="match status" value="1"/>
</dbReference>
<dbReference type="FunFam" id="3.30.1130.10:FF:000012">
    <property type="entry name" value="GTP cyclohydrolase 1"/>
    <property type="match status" value="1"/>
</dbReference>
<gene>
    <name evidence="14" type="ORF">BELL_0561g00020</name>
</gene>
<dbReference type="PANTHER" id="PTHR11109:SF7">
    <property type="entry name" value="GTP CYCLOHYDROLASE 1"/>
    <property type="match status" value="1"/>
</dbReference>
<evidence type="ECO:0000256" key="2">
    <source>
        <dbReference type="ARBA" id="ARBA00008085"/>
    </source>
</evidence>
<dbReference type="STRING" id="278938.A0A4Z1JJ35"/>
<dbReference type="InterPro" id="IPR020602">
    <property type="entry name" value="GTP_CycHdrlase_I_dom"/>
</dbReference>
<comment type="pathway">
    <text evidence="1">Cofactor biosynthesis; 7,8-dihydroneopterin triphosphate biosynthesis; 7,8-dihydroneopterin triphosphate from GTP: step 1/1.</text>
</comment>